<name>A0ABV4GAX3_9BRAD</name>
<dbReference type="Proteomes" id="UP001565474">
    <property type="component" value="Unassembled WGS sequence"/>
</dbReference>
<evidence type="ECO:0000313" key="2">
    <source>
        <dbReference type="Proteomes" id="UP001565474"/>
    </source>
</evidence>
<reference evidence="1 2" key="1">
    <citation type="submission" date="2024-07" db="EMBL/GenBank/DDBJ databases">
        <title>Genomic Encyclopedia of Type Strains, Phase V (KMG-V): Genome sequencing to study the core and pangenomes of soil and plant-associated prokaryotes.</title>
        <authorList>
            <person name="Whitman W."/>
        </authorList>
    </citation>
    <scope>NUCLEOTIDE SEQUENCE [LARGE SCALE GENOMIC DNA]</scope>
    <source>
        <strain evidence="1 2">USDA 222</strain>
    </source>
</reference>
<gene>
    <name evidence="1" type="ORF">ABH992_001478</name>
</gene>
<protein>
    <submittedName>
        <fullName evidence="1">Uncharacterized protein</fullName>
    </submittedName>
</protein>
<comment type="caution">
    <text evidence="1">The sequence shown here is derived from an EMBL/GenBank/DDBJ whole genome shotgun (WGS) entry which is preliminary data.</text>
</comment>
<keyword evidence="2" id="KW-1185">Reference proteome</keyword>
<evidence type="ECO:0000313" key="1">
    <source>
        <dbReference type="EMBL" id="MEY9469079.1"/>
    </source>
</evidence>
<dbReference type="EMBL" id="JBGBZN010000002">
    <property type="protein sequence ID" value="MEY9469079.1"/>
    <property type="molecule type" value="Genomic_DNA"/>
</dbReference>
<organism evidence="1 2">
    <name type="scientific">Bradyrhizobium yuanmingense</name>
    <dbReference type="NCBI Taxonomy" id="108015"/>
    <lineage>
        <taxon>Bacteria</taxon>
        <taxon>Pseudomonadati</taxon>
        <taxon>Pseudomonadota</taxon>
        <taxon>Alphaproteobacteria</taxon>
        <taxon>Hyphomicrobiales</taxon>
        <taxon>Nitrobacteraceae</taxon>
        <taxon>Bradyrhizobium</taxon>
    </lineage>
</organism>
<sequence>MIRLLEANWRGGSQAETVSDKVSLCRKRIVTERTTCAERVSTSRLLAGGAHIHIDFHAAGHFDDLRGFPGHLALHFREFGRIRPLDKLVRTAKFASEIFPT</sequence>
<proteinExistence type="predicted"/>
<accession>A0ABV4GAX3</accession>